<gene>
    <name evidence="1" type="ORF">METZ01_LOCUS165745</name>
</gene>
<dbReference type="InterPro" id="IPR011032">
    <property type="entry name" value="GroES-like_sf"/>
</dbReference>
<name>A0A382BHA9_9ZZZZ</name>
<accession>A0A382BHA9</accession>
<proteinExistence type="predicted"/>
<dbReference type="Gene3D" id="3.90.180.10">
    <property type="entry name" value="Medium-chain alcohol dehydrogenases, catalytic domain"/>
    <property type="match status" value="1"/>
</dbReference>
<organism evidence="1">
    <name type="scientific">marine metagenome</name>
    <dbReference type="NCBI Taxonomy" id="408172"/>
    <lineage>
        <taxon>unclassified sequences</taxon>
        <taxon>metagenomes</taxon>
        <taxon>ecological metagenomes</taxon>
    </lineage>
</organism>
<sequence length="39" mass="4608">MKRKGLAAVYDKPNTPFRIREYPLRDVKDDEVLVRVTMS</sequence>
<dbReference type="EMBL" id="UINC01029711">
    <property type="protein sequence ID" value="SVB12891.1"/>
    <property type="molecule type" value="Genomic_DNA"/>
</dbReference>
<evidence type="ECO:0000313" key="1">
    <source>
        <dbReference type="EMBL" id="SVB12891.1"/>
    </source>
</evidence>
<protein>
    <submittedName>
        <fullName evidence="1">Uncharacterized protein</fullName>
    </submittedName>
</protein>
<reference evidence="1" key="1">
    <citation type="submission" date="2018-05" db="EMBL/GenBank/DDBJ databases">
        <authorList>
            <person name="Lanie J.A."/>
            <person name="Ng W.-L."/>
            <person name="Kazmierczak K.M."/>
            <person name="Andrzejewski T.M."/>
            <person name="Davidsen T.M."/>
            <person name="Wayne K.J."/>
            <person name="Tettelin H."/>
            <person name="Glass J.I."/>
            <person name="Rusch D."/>
            <person name="Podicherti R."/>
            <person name="Tsui H.-C.T."/>
            <person name="Winkler M.E."/>
        </authorList>
    </citation>
    <scope>NUCLEOTIDE SEQUENCE</scope>
</reference>
<dbReference type="AlphaFoldDB" id="A0A382BHA9"/>
<feature type="non-terminal residue" evidence="1">
    <location>
        <position position="39"/>
    </location>
</feature>
<dbReference type="SUPFAM" id="SSF50129">
    <property type="entry name" value="GroES-like"/>
    <property type="match status" value="1"/>
</dbReference>